<evidence type="ECO:0000256" key="4">
    <source>
        <dbReference type="ARBA" id="ARBA00020295"/>
    </source>
</evidence>
<name>A0A9D2WNY1_9FIRM</name>
<keyword evidence="7 10" id="KW-0119">Carbohydrate metabolism</keyword>
<comment type="caution">
    <text evidence="12">The sequence shown here is derived from an EMBL/GenBank/DDBJ whole genome shotgun (WGS) entry which is preliminary data.</text>
</comment>
<dbReference type="PANTHER" id="PTHR32438:SF5">
    <property type="entry name" value="4-ALPHA-GLUCANOTRANSFERASE DPE1, CHLOROPLASTIC_AMYLOPLASTIC"/>
    <property type="match status" value="1"/>
</dbReference>
<dbReference type="OrthoDB" id="9811841at2"/>
<dbReference type="EC" id="2.4.1.25" evidence="3 10"/>
<evidence type="ECO:0000259" key="11">
    <source>
        <dbReference type="Pfam" id="PF21226"/>
    </source>
</evidence>
<dbReference type="PANTHER" id="PTHR32438">
    <property type="entry name" value="4-ALPHA-GLUCANOTRANSFERASE DPE1, CHLOROPLASTIC/AMYLOPLASTIC"/>
    <property type="match status" value="1"/>
</dbReference>
<evidence type="ECO:0000256" key="1">
    <source>
        <dbReference type="ARBA" id="ARBA00000439"/>
    </source>
</evidence>
<dbReference type="Pfam" id="PF02446">
    <property type="entry name" value="Glyco_hydro_77"/>
    <property type="match status" value="1"/>
</dbReference>
<comment type="catalytic activity">
    <reaction evidence="1 10">
        <text>Transfers a segment of a (1-&gt;4)-alpha-D-glucan to a new position in an acceptor, which may be glucose or a (1-&gt;4)-alpha-D-glucan.</text>
        <dbReference type="EC" id="2.4.1.25"/>
    </reaction>
</comment>
<evidence type="ECO:0000256" key="6">
    <source>
        <dbReference type="ARBA" id="ARBA00022679"/>
    </source>
</evidence>
<feature type="domain" description="MalQ N-terminal beta-sandwich" evidence="11">
    <location>
        <begin position="71"/>
        <end position="165"/>
    </location>
</feature>
<evidence type="ECO:0000256" key="9">
    <source>
        <dbReference type="ARBA" id="ARBA00031501"/>
    </source>
</evidence>
<dbReference type="SUPFAM" id="SSF51445">
    <property type="entry name" value="(Trans)glycosidases"/>
    <property type="match status" value="1"/>
</dbReference>
<gene>
    <name evidence="12" type="primary">malQ</name>
    <name evidence="12" type="ORF">SPSYN_02170</name>
</gene>
<evidence type="ECO:0000256" key="2">
    <source>
        <dbReference type="ARBA" id="ARBA00005684"/>
    </source>
</evidence>
<protein>
    <recommendedName>
        <fullName evidence="4 10">4-alpha-glucanotransferase</fullName>
        <ecNumber evidence="3 10">2.4.1.25</ecNumber>
    </recommendedName>
    <alternativeName>
        <fullName evidence="8 10">Amylomaltase</fullName>
    </alternativeName>
    <alternativeName>
        <fullName evidence="9 10">Disproportionating enzyme</fullName>
    </alternativeName>
</protein>
<evidence type="ECO:0000256" key="5">
    <source>
        <dbReference type="ARBA" id="ARBA00022676"/>
    </source>
</evidence>
<evidence type="ECO:0000256" key="8">
    <source>
        <dbReference type="ARBA" id="ARBA00031423"/>
    </source>
</evidence>
<dbReference type="InterPro" id="IPR017853">
    <property type="entry name" value="GH"/>
</dbReference>
<organism evidence="12 13">
    <name type="scientific">Sporotomaculum syntrophicum</name>
    <dbReference type="NCBI Taxonomy" id="182264"/>
    <lineage>
        <taxon>Bacteria</taxon>
        <taxon>Bacillati</taxon>
        <taxon>Bacillota</taxon>
        <taxon>Clostridia</taxon>
        <taxon>Eubacteriales</taxon>
        <taxon>Desulfallaceae</taxon>
        <taxon>Sporotomaculum</taxon>
    </lineage>
</organism>
<dbReference type="GO" id="GO:0005975">
    <property type="term" value="P:carbohydrate metabolic process"/>
    <property type="evidence" value="ECO:0007669"/>
    <property type="project" value="InterPro"/>
</dbReference>
<keyword evidence="13" id="KW-1185">Reference proteome</keyword>
<dbReference type="GO" id="GO:0004134">
    <property type="term" value="F:4-alpha-glucanotransferase activity"/>
    <property type="evidence" value="ECO:0007669"/>
    <property type="project" value="UniProtKB-EC"/>
</dbReference>
<evidence type="ECO:0000256" key="3">
    <source>
        <dbReference type="ARBA" id="ARBA00012560"/>
    </source>
</evidence>
<dbReference type="InterPro" id="IPR048458">
    <property type="entry name" value="MalQ_N"/>
</dbReference>
<dbReference type="EMBL" id="LSRS01000005">
    <property type="protein sequence ID" value="KAF1084393.1"/>
    <property type="molecule type" value="Genomic_DNA"/>
</dbReference>
<evidence type="ECO:0000313" key="13">
    <source>
        <dbReference type="Proteomes" id="UP000798488"/>
    </source>
</evidence>
<evidence type="ECO:0000313" key="12">
    <source>
        <dbReference type="EMBL" id="KAF1084393.1"/>
    </source>
</evidence>
<accession>A0A9D2WNY1</accession>
<keyword evidence="6 10" id="KW-0808">Transferase</keyword>
<proteinExistence type="inferred from homology"/>
<evidence type="ECO:0000256" key="10">
    <source>
        <dbReference type="RuleBase" id="RU361207"/>
    </source>
</evidence>
<comment type="similarity">
    <text evidence="2 10">Belongs to the disproportionating enzyme family.</text>
</comment>
<keyword evidence="5 10" id="KW-0328">Glycosyltransferase</keyword>
<evidence type="ECO:0000256" key="7">
    <source>
        <dbReference type="ARBA" id="ARBA00023277"/>
    </source>
</evidence>
<dbReference type="InterPro" id="IPR003385">
    <property type="entry name" value="Glyco_hydro_77"/>
</dbReference>
<sequence length="686" mass="78777">MDKQDNTLHQLSQMYGLQTAYRDAEGHRRPASNESLLAALQALGAPLARLADVPGALRQRRLELWQRCCEPVAVAWEDRPVHIELRLPVRLSNSQANCRLEMENGETQEWTCDLTLLPTVEETTMEGVHYQVKQLPLPGRAPLGYHQFTIVMPGLTCQTMLIAAPQKAYLPPKEAMERLWGVFIPLYALRSEHSWAAGDVADLRQLLSWTQSLGGSIVGTLPLLAAFLDEPFSPSPYSPASRLFWNEFYLDIAAVPELKLCTEAQDLLNSAAFQEELTVLRQSPYADYRRGMVAKRRILELLARCCTSLPDRAAELRSWTSAHPAAQDYARFRASMEKQHQVWPQWPHQMRNGKLQHGDYKPSDELYHLYVQWLAKDQLHALSCQARRRGTGLYLDLPLGVHQAGYDVWREQQAFALEAQCGAPPDQLNTNGQNWEFPPLHPEGIRQQGYRYYIATLRHHMQHAGILRLDHIMSLHRLFWIPRGLTARDGVYVKYRAEEFYAILALESHRHQTLLVGEDLGTVPPAVRASMSRHKLYRMHILPFELGRLTRKGPNLPPPRSLAALNTHDMPTFATYWQQENRRSRLRLSRFLFRRGWLPAPTAHPSQALVGCLQHLAASRARIMLINLEDLWLETSPQNVPGTTQEYPNWQRKARHDIEDFTRQPGVLNTLRSINLLRKRKIFRKV</sequence>
<reference evidence="12" key="1">
    <citation type="submission" date="2016-02" db="EMBL/GenBank/DDBJ databases">
        <title>Draft Genome Sequence of Sporotomaculum syntrophicum Strain FB, a Syntrophic Benzoate Degrader.</title>
        <authorList>
            <person name="Nobu M.K."/>
            <person name="Narihiro T."/>
            <person name="Qiu Y.-L."/>
            <person name="Ohashi A."/>
            <person name="Liu W.-T."/>
            <person name="Yuji S."/>
        </authorList>
    </citation>
    <scope>NUCLEOTIDE SEQUENCE</scope>
    <source>
        <strain evidence="12">FB</strain>
    </source>
</reference>
<dbReference type="RefSeq" id="WP_161822484.1">
    <property type="nucleotide sequence ID" value="NZ_LSRS01000005.1"/>
</dbReference>
<dbReference type="AlphaFoldDB" id="A0A9D2WNY1"/>
<dbReference type="Proteomes" id="UP000798488">
    <property type="component" value="Unassembled WGS sequence"/>
</dbReference>
<dbReference type="Pfam" id="PF21226">
    <property type="entry name" value="MalQ_N"/>
    <property type="match status" value="1"/>
</dbReference>
<dbReference type="NCBIfam" id="TIGR00217">
    <property type="entry name" value="malQ"/>
    <property type="match status" value="1"/>
</dbReference>
<dbReference type="Gene3D" id="3.20.20.80">
    <property type="entry name" value="Glycosidases"/>
    <property type="match status" value="1"/>
</dbReference>